<dbReference type="SUPFAM" id="SSF52540">
    <property type="entry name" value="P-loop containing nucleoside triphosphate hydrolases"/>
    <property type="match status" value="1"/>
</dbReference>
<sequence length="399" mass="43788">MAWPVAGGGVMSERGQALSPTLAVNLHQVGPMPLAAEFHCEAGELLALVGPSGSGKTTLLRSIAGLYRPASGHISCAGEVWFDRARSVALPPQRRRVGMVFQDYALFPHLSALGNVMVALGHLPAMQRRTRALEWLARVRLEGLAERYPAQLSGGQRQRVAVARALARNPRVLLLDEPFSAVDQVTRRRLQRELALLREEIHIPIVLVTHDLDEASALADRLCVLHGGRSLQQGTPEALFRHPASPAVARLLDRHNVFSGEVVECAGQRRLKWGPCYLEVDHGLAGHPLGRQLSWYLPPSDVVLHRRGRPSHGERENPVQARVAEMVVLGGMTSVSLAFDHTPRLMRFEMATHAARRNGLARDESVQVSLLASGIHLMHESSDDHQPRHLQDTPQGALP</sequence>
<reference evidence="11 12" key="1">
    <citation type="submission" date="2018-01" db="EMBL/GenBank/DDBJ databases">
        <title>Halomonas endophytica sp. nov., isolated from storage liquid in the stems of Populus euphratica.</title>
        <authorList>
            <person name="Chen C."/>
        </authorList>
    </citation>
    <scope>NUCLEOTIDE SEQUENCE [LARGE SCALE GENOMIC DNA]</scope>
    <source>
        <strain evidence="11 12">BZ-SZ-XJ27</strain>
    </source>
</reference>
<dbReference type="InterPro" id="IPR050093">
    <property type="entry name" value="ABC_SmlMolc_Importer"/>
</dbReference>
<dbReference type="InterPro" id="IPR008995">
    <property type="entry name" value="Mo/tungstate-bd_C_term_dom"/>
</dbReference>
<dbReference type="PANTHER" id="PTHR42781:SF4">
    <property type="entry name" value="SPERMIDINE_PUTRESCINE IMPORT ATP-BINDING PROTEIN POTA"/>
    <property type="match status" value="1"/>
</dbReference>
<dbReference type="PROSITE" id="PS00211">
    <property type="entry name" value="ABC_TRANSPORTER_1"/>
    <property type="match status" value="1"/>
</dbReference>
<evidence type="ECO:0000256" key="7">
    <source>
        <dbReference type="ARBA" id="ARBA00023065"/>
    </source>
</evidence>
<feature type="domain" description="ABC transporter" evidence="10">
    <location>
        <begin position="13"/>
        <end position="252"/>
    </location>
</feature>
<evidence type="ECO:0000256" key="9">
    <source>
        <dbReference type="SAM" id="MobiDB-lite"/>
    </source>
</evidence>
<keyword evidence="7" id="KW-0406">Ion transport</keyword>
<dbReference type="InterPro" id="IPR015853">
    <property type="entry name" value="ABC_transpr_FbpC"/>
</dbReference>
<proteinExistence type="predicted"/>
<protein>
    <submittedName>
        <fullName evidence="11">ABC transporter</fullName>
    </submittedName>
</protein>
<keyword evidence="6" id="KW-0408">Iron</keyword>
<dbReference type="InterPro" id="IPR017871">
    <property type="entry name" value="ABC_transporter-like_CS"/>
</dbReference>
<dbReference type="SUPFAM" id="SSF50331">
    <property type="entry name" value="MOP-like"/>
    <property type="match status" value="1"/>
</dbReference>
<dbReference type="Proteomes" id="UP000235547">
    <property type="component" value="Unassembled WGS sequence"/>
</dbReference>
<dbReference type="GO" id="GO:0016020">
    <property type="term" value="C:membrane"/>
    <property type="evidence" value="ECO:0007669"/>
    <property type="project" value="InterPro"/>
</dbReference>
<dbReference type="CDD" id="cd03259">
    <property type="entry name" value="ABC_Carb_Solutes_like"/>
    <property type="match status" value="1"/>
</dbReference>
<keyword evidence="4" id="KW-0547">Nucleotide-binding</keyword>
<dbReference type="AlphaFoldDB" id="A0A2N7UH67"/>
<keyword evidence="3" id="KW-0410">Iron transport</keyword>
<evidence type="ECO:0000313" key="12">
    <source>
        <dbReference type="Proteomes" id="UP000235547"/>
    </source>
</evidence>
<evidence type="ECO:0000256" key="4">
    <source>
        <dbReference type="ARBA" id="ARBA00022741"/>
    </source>
</evidence>
<dbReference type="SMART" id="SM00382">
    <property type="entry name" value="AAA"/>
    <property type="match status" value="1"/>
</dbReference>
<keyword evidence="2" id="KW-1003">Cell membrane</keyword>
<comment type="caution">
    <text evidence="11">The sequence shown here is derived from an EMBL/GenBank/DDBJ whole genome shotgun (WGS) entry which is preliminary data.</text>
</comment>
<dbReference type="EMBL" id="PNRG01000023">
    <property type="protein sequence ID" value="PMR79817.1"/>
    <property type="molecule type" value="Genomic_DNA"/>
</dbReference>
<evidence type="ECO:0000256" key="6">
    <source>
        <dbReference type="ARBA" id="ARBA00023004"/>
    </source>
</evidence>
<gene>
    <name evidence="11" type="ORF">C1H70_10050</name>
</gene>
<evidence type="ECO:0000256" key="3">
    <source>
        <dbReference type="ARBA" id="ARBA00022496"/>
    </source>
</evidence>
<accession>A0A2N7UH67</accession>
<evidence type="ECO:0000313" key="11">
    <source>
        <dbReference type="EMBL" id="PMR79817.1"/>
    </source>
</evidence>
<dbReference type="InterPro" id="IPR027417">
    <property type="entry name" value="P-loop_NTPase"/>
</dbReference>
<dbReference type="GO" id="GO:0016887">
    <property type="term" value="F:ATP hydrolysis activity"/>
    <property type="evidence" value="ECO:0007669"/>
    <property type="project" value="InterPro"/>
</dbReference>
<dbReference type="Pfam" id="PF00005">
    <property type="entry name" value="ABC_tran"/>
    <property type="match status" value="1"/>
</dbReference>
<dbReference type="PANTHER" id="PTHR42781">
    <property type="entry name" value="SPERMIDINE/PUTRESCINE IMPORT ATP-BINDING PROTEIN POTA"/>
    <property type="match status" value="1"/>
</dbReference>
<dbReference type="PROSITE" id="PS50893">
    <property type="entry name" value="ABC_TRANSPORTER_2"/>
    <property type="match status" value="1"/>
</dbReference>
<dbReference type="Gene3D" id="3.40.50.300">
    <property type="entry name" value="P-loop containing nucleotide triphosphate hydrolases"/>
    <property type="match status" value="1"/>
</dbReference>
<dbReference type="GO" id="GO:0005524">
    <property type="term" value="F:ATP binding"/>
    <property type="evidence" value="ECO:0007669"/>
    <property type="project" value="UniProtKB-KW"/>
</dbReference>
<evidence type="ECO:0000256" key="1">
    <source>
        <dbReference type="ARBA" id="ARBA00022448"/>
    </source>
</evidence>
<keyword evidence="5" id="KW-0067">ATP-binding</keyword>
<keyword evidence="1" id="KW-0813">Transport</keyword>
<keyword evidence="12" id="KW-1185">Reference proteome</keyword>
<keyword evidence="8" id="KW-0472">Membrane</keyword>
<evidence type="ECO:0000256" key="2">
    <source>
        <dbReference type="ARBA" id="ARBA00022475"/>
    </source>
</evidence>
<evidence type="ECO:0000259" key="10">
    <source>
        <dbReference type="PROSITE" id="PS50893"/>
    </source>
</evidence>
<name>A0A2N7UH67_9GAMM</name>
<organism evidence="11 12">
    <name type="scientific">Halomonas urumqiensis</name>
    <dbReference type="NCBI Taxonomy" id="1684789"/>
    <lineage>
        <taxon>Bacteria</taxon>
        <taxon>Pseudomonadati</taxon>
        <taxon>Pseudomonadota</taxon>
        <taxon>Gammaproteobacteria</taxon>
        <taxon>Oceanospirillales</taxon>
        <taxon>Halomonadaceae</taxon>
        <taxon>Halomonas</taxon>
    </lineage>
</organism>
<feature type="compositionally biased region" description="Basic and acidic residues" evidence="9">
    <location>
        <begin position="380"/>
        <end position="391"/>
    </location>
</feature>
<feature type="region of interest" description="Disordered" evidence="9">
    <location>
        <begin position="380"/>
        <end position="399"/>
    </location>
</feature>
<dbReference type="InterPro" id="IPR003439">
    <property type="entry name" value="ABC_transporter-like_ATP-bd"/>
</dbReference>
<evidence type="ECO:0000256" key="8">
    <source>
        <dbReference type="ARBA" id="ARBA00023136"/>
    </source>
</evidence>
<dbReference type="InterPro" id="IPR003593">
    <property type="entry name" value="AAA+_ATPase"/>
</dbReference>
<dbReference type="OrthoDB" id="9802264at2"/>
<evidence type="ECO:0000256" key="5">
    <source>
        <dbReference type="ARBA" id="ARBA00022840"/>
    </source>
</evidence>
<dbReference type="GO" id="GO:0015408">
    <property type="term" value="F:ABC-type ferric iron transporter activity"/>
    <property type="evidence" value="ECO:0007669"/>
    <property type="project" value="InterPro"/>
</dbReference>